<dbReference type="Proteomes" id="UP000499080">
    <property type="component" value="Unassembled WGS sequence"/>
</dbReference>
<sequence length="104" mass="11950">MRLMLVLKKLDRPLFGDFGMLYKMSQETLKILPSHPNLFVDSSLPCYAFERLVNSVDILTLEFESIVDTGKIGEEGYNIVPIKVRDHTLSSHLRSAERKRLLTL</sequence>
<dbReference type="EMBL" id="BGPR01000081">
    <property type="protein sequence ID" value="GBL91742.1"/>
    <property type="molecule type" value="Genomic_DNA"/>
</dbReference>
<dbReference type="AlphaFoldDB" id="A0A4Y2BHK7"/>
<protein>
    <submittedName>
        <fullName evidence="1">Uncharacterized protein</fullName>
    </submittedName>
</protein>
<name>A0A4Y2BHK7_ARAVE</name>
<proteinExistence type="predicted"/>
<organism evidence="1 2">
    <name type="scientific">Araneus ventricosus</name>
    <name type="common">Orbweaver spider</name>
    <name type="synonym">Epeira ventricosa</name>
    <dbReference type="NCBI Taxonomy" id="182803"/>
    <lineage>
        <taxon>Eukaryota</taxon>
        <taxon>Metazoa</taxon>
        <taxon>Ecdysozoa</taxon>
        <taxon>Arthropoda</taxon>
        <taxon>Chelicerata</taxon>
        <taxon>Arachnida</taxon>
        <taxon>Araneae</taxon>
        <taxon>Araneomorphae</taxon>
        <taxon>Entelegynae</taxon>
        <taxon>Araneoidea</taxon>
        <taxon>Araneidae</taxon>
        <taxon>Araneus</taxon>
    </lineage>
</organism>
<keyword evidence="2" id="KW-1185">Reference proteome</keyword>
<evidence type="ECO:0000313" key="2">
    <source>
        <dbReference type="Proteomes" id="UP000499080"/>
    </source>
</evidence>
<comment type="caution">
    <text evidence="1">The sequence shown here is derived from an EMBL/GenBank/DDBJ whole genome shotgun (WGS) entry which is preliminary data.</text>
</comment>
<reference evidence="1 2" key="1">
    <citation type="journal article" date="2019" name="Sci. Rep.">
        <title>Orb-weaving spider Araneus ventricosus genome elucidates the spidroin gene catalogue.</title>
        <authorList>
            <person name="Kono N."/>
            <person name="Nakamura H."/>
            <person name="Ohtoshi R."/>
            <person name="Moran D.A.P."/>
            <person name="Shinohara A."/>
            <person name="Yoshida Y."/>
            <person name="Fujiwara M."/>
            <person name="Mori M."/>
            <person name="Tomita M."/>
            <person name="Arakawa K."/>
        </authorList>
    </citation>
    <scope>NUCLEOTIDE SEQUENCE [LARGE SCALE GENOMIC DNA]</scope>
</reference>
<accession>A0A4Y2BHK7</accession>
<gene>
    <name evidence="1" type="ORF">AVEN_71381_1</name>
</gene>
<evidence type="ECO:0000313" key="1">
    <source>
        <dbReference type="EMBL" id="GBL91742.1"/>
    </source>
</evidence>